<sequence>MVQAVFFKGNSSDFLEYLKNKNVECDKYFLDIIKDDDNIKLTVPNNPQNMEEKEIIKNLVVMSSDFSSVNNHVISNFYNMVIKRHNVRNIYIQNPPVRIERSMLARIGKENVRYEYSNYKKLSESEVIQSYYKIQNSSNFVGQKKAKKRTFINLYKQALSKNKNPLVLMFYGVSGVGKTVFAKEIGKLYNSEVTRLQFSMMQTETAVNYLFGSDNTKPSLAVDLLNRKSNIILIDEFDKANPIFYNAFYQMFDEGYFEDTNYRVSLNNCIFILTSNFLDLDHISKRIGVPLFSRLDDKIKFIELNRNEYRLFVENIFQDLLKELTSEQQKIIQNSNLKSCYLNANNRQTNNRMLKKIIEKDIYSLLFEKAIQNSISID</sequence>
<dbReference type="GO" id="GO:0034605">
    <property type="term" value="P:cellular response to heat"/>
    <property type="evidence" value="ECO:0007669"/>
    <property type="project" value="TreeGrafter"/>
</dbReference>
<keyword evidence="1" id="KW-0547">Nucleotide-binding</keyword>
<evidence type="ECO:0000256" key="3">
    <source>
        <dbReference type="ARBA" id="ARBA00025613"/>
    </source>
</evidence>
<dbReference type="PANTHER" id="PTHR11638">
    <property type="entry name" value="ATP-DEPENDENT CLP PROTEASE"/>
    <property type="match status" value="1"/>
</dbReference>
<dbReference type="GO" id="GO:0016887">
    <property type="term" value="F:ATP hydrolysis activity"/>
    <property type="evidence" value="ECO:0007669"/>
    <property type="project" value="InterPro"/>
</dbReference>
<dbReference type="SMART" id="SM00382">
    <property type="entry name" value="AAA"/>
    <property type="match status" value="1"/>
</dbReference>
<evidence type="ECO:0000259" key="4">
    <source>
        <dbReference type="SMART" id="SM00382"/>
    </source>
</evidence>
<feature type="domain" description="AAA+ ATPase" evidence="4">
    <location>
        <begin position="164"/>
        <end position="306"/>
    </location>
</feature>
<gene>
    <name evidence="5" type="ORF">A3Q24_05395</name>
</gene>
<proteinExistence type="predicted"/>
<evidence type="ECO:0000256" key="1">
    <source>
        <dbReference type="ARBA" id="ARBA00022741"/>
    </source>
</evidence>
<evidence type="ECO:0000313" key="6">
    <source>
        <dbReference type="Proteomes" id="UP000216008"/>
    </source>
</evidence>
<accession>A0A267M870</accession>
<dbReference type="GO" id="GO:0005737">
    <property type="term" value="C:cytoplasm"/>
    <property type="evidence" value="ECO:0007669"/>
    <property type="project" value="TreeGrafter"/>
</dbReference>
<dbReference type="RefSeq" id="WP_095182804.1">
    <property type="nucleotide sequence ID" value="NZ_NIBD01000028.1"/>
</dbReference>
<dbReference type="Proteomes" id="UP000216008">
    <property type="component" value="Unassembled WGS sequence"/>
</dbReference>
<dbReference type="AlphaFoldDB" id="A0A267M870"/>
<dbReference type="InterPro" id="IPR003959">
    <property type="entry name" value="ATPase_AAA_core"/>
</dbReference>
<dbReference type="InterPro" id="IPR050130">
    <property type="entry name" value="ClpA_ClpB"/>
</dbReference>
<comment type="caution">
    <text evidence="5">The sequence shown here is derived from an EMBL/GenBank/DDBJ whole genome shotgun (WGS) entry which is preliminary data.</text>
</comment>
<dbReference type="GO" id="GO:0005524">
    <property type="term" value="F:ATP binding"/>
    <property type="evidence" value="ECO:0007669"/>
    <property type="project" value="UniProtKB-KW"/>
</dbReference>
<dbReference type="EMBL" id="NIBD01000028">
    <property type="protein sequence ID" value="PAB55118.1"/>
    <property type="molecule type" value="Genomic_DNA"/>
</dbReference>
<dbReference type="PANTHER" id="PTHR11638:SF18">
    <property type="entry name" value="HEAT SHOCK PROTEIN 104"/>
    <property type="match status" value="1"/>
</dbReference>
<dbReference type="InterPro" id="IPR003593">
    <property type="entry name" value="AAA+_ATPase"/>
</dbReference>
<comment type="function">
    <text evidence="3">Part of a stress-induced multi-chaperone system, it is involved in the recovery of the cell from heat-induced damage, in cooperation with DnaK, DnaJ and GrpE. Acts before DnaK, in the processing of protein aggregates. Protein binding stimulates the ATPase activity; ATP hydrolysis unfolds the denatured protein aggregates, which probably helps expose new hydrophobic binding sites on the surface of ClpB-bound aggregates, contributing to the solubilization and refolding of denatured protein aggregates by DnaK.</text>
</comment>
<evidence type="ECO:0000256" key="2">
    <source>
        <dbReference type="ARBA" id="ARBA00022840"/>
    </source>
</evidence>
<dbReference type="Gene3D" id="3.40.50.300">
    <property type="entry name" value="P-loop containing nucleotide triphosphate hydrolases"/>
    <property type="match status" value="1"/>
</dbReference>
<organism evidence="5 6">
    <name type="scientific">Lactobacillus johnsonii</name>
    <dbReference type="NCBI Taxonomy" id="33959"/>
    <lineage>
        <taxon>Bacteria</taxon>
        <taxon>Bacillati</taxon>
        <taxon>Bacillota</taxon>
        <taxon>Bacilli</taxon>
        <taxon>Lactobacillales</taxon>
        <taxon>Lactobacillaceae</taxon>
        <taxon>Lactobacillus</taxon>
    </lineage>
</organism>
<keyword evidence="2" id="KW-0067">ATP-binding</keyword>
<evidence type="ECO:0000313" key="5">
    <source>
        <dbReference type="EMBL" id="PAB55118.1"/>
    </source>
</evidence>
<dbReference type="Pfam" id="PF07724">
    <property type="entry name" value="AAA_2"/>
    <property type="match status" value="1"/>
</dbReference>
<reference evidence="5 6" key="1">
    <citation type="submission" date="2017-05" db="EMBL/GenBank/DDBJ databases">
        <title>Lactobacillus johnsonii from commercial turkeys.</title>
        <authorList>
            <person name="Johnson T.J."/>
            <person name="Youmans B."/>
        </authorList>
    </citation>
    <scope>NUCLEOTIDE SEQUENCE [LARGE SCALE GENOMIC DNA]</scope>
    <source>
        <strain evidence="5 6">UMNLJ114</strain>
    </source>
</reference>
<protein>
    <recommendedName>
        <fullName evidence="4">AAA+ ATPase domain-containing protein</fullName>
    </recommendedName>
</protein>
<dbReference type="SUPFAM" id="SSF52540">
    <property type="entry name" value="P-loop containing nucleoside triphosphate hydrolases"/>
    <property type="match status" value="1"/>
</dbReference>
<name>A0A267M870_LACJH</name>
<dbReference type="InterPro" id="IPR027417">
    <property type="entry name" value="P-loop_NTPase"/>
</dbReference>